<dbReference type="PANTHER" id="PTHR37815:SF3">
    <property type="entry name" value="UPF0397 PROTEIN SPR0429"/>
    <property type="match status" value="1"/>
</dbReference>
<evidence type="ECO:0000256" key="2">
    <source>
        <dbReference type="ARBA" id="ARBA00022989"/>
    </source>
</evidence>
<evidence type="ECO:0000256" key="1">
    <source>
        <dbReference type="ARBA" id="ARBA00022692"/>
    </source>
</evidence>
<name>A0A9D9DYG0_9FIRM</name>
<dbReference type="Pfam" id="PF07155">
    <property type="entry name" value="ECF-ribofla_trS"/>
    <property type="match status" value="1"/>
</dbReference>
<sequence length="157" mass="16822">MTALFVSVIFLCTMAVNIKLPVASNGGLMHLGNVPLFIGAGIFGKKLGAYSGAIGMGLFDLVSGWAIWSPFTIVISALIGYTFGSILSKKFSVKRYLFAVAVAIVIKSAGYYIAEAIIIRNLIIPLGSIYGNVIQIIVAGIMAFPVILPLRKYFLEE</sequence>
<protein>
    <submittedName>
        <fullName evidence="4">ECF transporter S component</fullName>
    </submittedName>
</protein>
<dbReference type="Gene3D" id="1.10.1760.20">
    <property type="match status" value="1"/>
</dbReference>
<dbReference type="PANTHER" id="PTHR37815">
    <property type="entry name" value="UPF0397 PROTEIN BC_2624-RELATED"/>
    <property type="match status" value="1"/>
</dbReference>
<proteinExistence type="predicted"/>
<evidence type="ECO:0000313" key="5">
    <source>
        <dbReference type="Proteomes" id="UP000823611"/>
    </source>
</evidence>
<evidence type="ECO:0000313" key="4">
    <source>
        <dbReference type="EMBL" id="MBO8435345.1"/>
    </source>
</evidence>
<dbReference type="Proteomes" id="UP000823611">
    <property type="component" value="Unassembled WGS sequence"/>
</dbReference>
<feature type="transmembrane region" description="Helical" evidence="3">
    <location>
        <begin position="129"/>
        <end position="150"/>
    </location>
</feature>
<dbReference type="InterPro" id="IPR009825">
    <property type="entry name" value="ECF_substrate-spec-like"/>
</dbReference>
<keyword evidence="1 3" id="KW-0812">Transmembrane</keyword>
<dbReference type="EMBL" id="JADIMX010000168">
    <property type="protein sequence ID" value="MBO8435345.1"/>
    <property type="molecule type" value="Genomic_DNA"/>
</dbReference>
<reference evidence="4" key="2">
    <citation type="journal article" date="2021" name="PeerJ">
        <title>Extensive microbial diversity within the chicken gut microbiome revealed by metagenomics and culture.</title>
        <authorList>
            <person name="Gilroy R."/>
            <person name="Ravi A."/>
            <person name="Getino M."/>
            <person name="Pursley I."/>
            <person name="Horton D.L."/>
            <person name="Alikhan N.F."/>
            <person name="Baker D."/>
            <person name="Gharbi K."/>
            <person name="Hall N."/>
            <person name="Watson M."/>
            <person name="Adriaenssens E.M."/>
            <person name="Foster-Nyarko E."/>
            <person name="Jarju S."/>
            <person name="Secka A."/>
            <person name="Antonio M."/>
            <person name="Oren A."/>
            <person name="Chaudhuri R.R."/>
            <person name="La Ragione R."/>
            <person name="Hildebrand F."/>
            <person name="Pallen M.J."/>
        </authorList>
    </citation>
    <scope>NUCLEOTIDE SEQUENCE</scope>
    <source>
        <strain evidence="4">F6-4510</strain>
    </source>
</reference>
<dbReference type="GO" id="GO:0016020">
    <property type="term" value="C:membrane"/>
    <property type="evidence" value="ECO:0007669"/>
    <property type="project" value="InterPro"/>
</dbReference>
<comment type="caution">
    <text evidence="4">The sequence shown here is derived from an EMBL/GenBank/DDBJ whole genome shotgun (WGS) entry which is preliminary data.</text>
</comment>
<keyword evidence="2 3" id="KW-1133">Transmembrane helix</keyword>
<gene>
    <name evidence="4" type="ORF">IAC55_08515</name>
</gene>
<reference evidence="4" key="1">
    <citation type="submission" date="2020-10" db="EMBL/GenBank/DDBJ databases">
        <authorList>
            <person name="Gilroy R."/>
        </authorList>
    </citation>
    <scope>NUCLEOTIDE SEQUENCE</scope>
    <source>
        <strain evidence="4">F6-4510</strain>
    </source>
</reference>
<accession>A0A9D9DYG0</accession>
<evidence type="ECO:0000256" key="3">
    <source>
        <dbReference type="SAM" id="Phobius"/>
    </source>
</evidence>
<dbReference type="AlphaFoldDB" id="A0A9D9DYG0"/>
<keyword evidence="3" id="KW-0472">Membrane</keyword>
<feature type="transmembrane region" description="Helical" evidence="3">
    <location>
        <begin position="65"/>
        <end position="84"/>
    </location>
</feature>
<feature type="transmembrane region" description="Helical" evidence="3">
    <location>
        <begin position="96"/>
        <end position="123"/>
    </location>
</feature>
<organism evidence="4 5">
    <name type="scientific">Candidatus Fimicola merdigallinarum</name>
    <dbReference type="NCBI Taxonomy" id="2840819"/>
    <lineage>
        <taxon>Bacteria</taxon>
        <taxon>Bacillati</taxon>
        <taxon>Bacillota</taxon>
        <taxon>Clostridia</taxon>
        <taxon>Lachnospirales</taxon>
        <taxon>Lachnospiraceae</taxon>
        <taxon>Lachnospiraceae incertae sedis</taxon>
        <taxon>Candidatus Fimicola</taxon>
    </lineage>
</organism>